<dbReference type="InterPro" id="IPR008271">
    <property type="entry name" value="Ser/Thr_kinase_AS"/>
</dbReference>
<dbReference type="GO" id="GO:0006950">
    <property type="term" value="P:response to stress"/>
    <property type="evidence" value="ECO:0007669"/>
    <property type="project" value="UniProtKB-ARBA"/>
</dbReference>
<evidence type="ECO:0000256" key="14">
    <source>
        <dbReference type="ARBA" id="ARBA00022989"/>
    </source>
</evidence>
<evidence type="ECO:0000256" key="3">
    <source>
        <dbReference type="ARBA" id="ARBA00022475"/>
    </source>
</evidence>
<evidence type="ECO:0000256" key="5">
    <source>
        <dbReference type="ARBA" id="ARBA00022553"/>
    </source>
</evidence>
<keyword evidence="3" id="KW-1003">Cell membrane</keyword>
<keyword evidence="4 21" id="KW-0723">Serine/threonine-protein kinase</keyword>
<dbReference type="InterPro" id="IPR000719">
    <property type="entry name" value="Prot_kinase_dom"/>
</dbReference>
<keyword evidence="11 20" id="KW-0547">Nucleotide-binding</keyword>
<dbReference type="InterPro" id="IPR011009">
    <property type="entry name" value="Kinase-like_dom_sf"/>
</dbReference>
<evidence type="ECO:0000256" key="21">
    <source>
        <dbReference type="RuleBase" id="RU000304"/>
    </source>
</evidence>
<dbReference type="GO" id="GO:0004674">
    <property type="term" value="F:protein serine/threonine kinase activity"/>
    <property type="evidence" value="ECO:0007669"/>
    <property type="project" value="UniProtKB-KW"/>
</dbReference>
<evidence type="ECO:0000256" key="6">
    <source>
        <dbReference type="ARBA" id="ARBA00022614"/>
    </source>
</evidence>
<evidence type="ECO:0000256" key="19">
    <source>
        <dbReference type="ARBA" id="ARBA00048679"/>
    </source>
</evidence>
<dbReference type="GO" id="GO:0005886">
    <property type="term" value="C:plasma membrane"/>
    <property type="evidence" value="ECO:0007669"/>
    <property type="project" value="UniProtKB-SubCell"/>
</dbReference>
<keyword evidence="12" id="KW-0418">Kinase</keyword>
<sequence>MSHTTYCQVQYPRLYLASSSHLHLHSVGNPSLCIDCRGNQTDEVCTSNTGFKPCQSKRRGLTIVEVAAISLATTVVVFLLLGLLCLIIAWRPKRYHEMAAAGLEGLPLLLKKVMEATEDLNEKHIIGRGGHGTVYKVPMDNGEIFAVKKVNFAGHRGESRSMMREIKTIGKIRHRNLIKLEDFWFRKDYGLLLYNYMENGSLHDVLHGNFEETIEWAVRFRIALGTAHALEYLHNDCNPPIVHCDIKPQNILLDSDMEPHISDFGIAKLLDHSSGVSTQSMMVDGTIGYMAPEMAFATSKNKASDVYSYGVVLLELITGKEAVDPSFSEGIDIVTWVRSTWDADHDVKTIADPRLADADQELFLDSSVTEQVARVVMVALRCTEKDPNKRPTMRDAVKELLGPNVPLTKANAGSC</sequence>
<dbReference type="InterPro" id="IPR017441">
    <property type="entry name" value="Protein_kinase_ATP_BS"/>
</dbReference>
<dbReference type="PANTHER" id="PTHR48055">
    <property type="entry name" value="LEUCINE-RICH REPEAT RECEPTOR PROTEIN KINASE EMS1"/>
    <property type="match status" value="1"/>
</dbReference>
<keyword evidence="15 22" id="KW-0472">Membrane</keyword>
<dbReference type="GO" id="GO:0005524">
    <property type="term" value="F:ATP binding"/>
    <property type="evidence" value="ECO:0007669"/>
    <property type="project" value="UniProtKB-UniRule"/>
</dbReference>
<gene>
    <name evidence="24" type="ORF">LITE_LOCUS191</name>
</gene>
<dbReference type="PROSITE" id="PS00108">
    <property type="entry name" value="PROTEIN_KINASE_ST"/>
    <property type="match status" value="1"/>
</dbReference>
<keyword evidence="16" id="KW-0675">Receptor</keyword>
<evidence type="ECO:0000256" key="17">
    <source>
        <dbReference type="ARBA" id="ARBA00023180"/>
    </source>
</evidence>
<keyword evidence="7" id="KW-0808">Transferase</keyword>
<evidence type="ECO:0000256" key="22">
    <source>
        <dbReference type="SAM" id="Phobius"/>
    </source>
</evidence>
<comment type="caution">
    <text evidence="24">The sequence shown here is derived from an EMBL/GenBank/DDBJ whole genome shotgun (WGS) entry which is preliminary data.</text>
</comment>
<evidence type="ECO:0000256" key="1">
    <source>
        <dbReference type="ARBA" id="ARBA00004251"/>
    </source>
</evidence>
<dbReference type="EMBL" id="CAMGYJ010000002">
    <property type="protein sequence ID" value="CAI0374430.1"/>
    <property type="molecule type" value="Genomic_DNA"/>
</dbReference>
<evidence type="ECO:0000256" key="18">
    <source>
        <dbReference type="ARBA" id="ARBA00047899"/>
    </source>
</evidence>
<evidence type="ECO:0000256" key="13">
    <source>
        <dbReference type="ARBA" id="ARBA00022840"/>
    </source>
</evidence>
<feature type="domain" description="Protein kinase" evidence="23">
    <location>
        <begin position="120"/>
        <end position="405"/>
    </location>
</feature>
<dbReference type="SUPFAM" id="SSF56112">
    <property type="entry name" value="Protein kinase-like (PK-like)"/>
    <property type="match status" value="1"/>
</dbReference>
<feature type="transmembrane region" description="Helical" evidence="22">
    <location>
        <begin position="66"/>
        <end position="90"/>
    </location>
</feature>
<keyword evidence="14 22" id="KW-1133">Transmembrane helix</keyword>
<dbReference type="CDD" id="cd14066">
    <property type="entry name" value="STKc_IRAK"/>
    <property type="match status" value="1"/>
</dbReference>
<dbReference type="SMART" id="SM00220">
    <property type="entry name" value="S_TKc"/>
    <property type="match status" value="1"/>
</dbReference>
<keyword evidence="13 20" id="KW-0067">ATP-binding</keyword>
<keyword evidence="10" id="KW-0677">Repeat</keyword>
<reference evidence="24" key="1">
    <citation type="submission" date="2022-08" db="EMBL/GenBank/DDBJ databases">
        <authorList>
            <person name="Gutierrez-Valencia J."/>
        </authorList>
    </citation>
    <scope>NUCLEOTIDE SEQUENCE</scope>
</reference>
<proteinExistence type="inferred from homology"/>
<dbReference type="AlphaFoldDB" id="A0AAV0GN79"/>
<evidence type="ECO:0000256" key="20">
    <source>
        <dbReference type="PROSITE-ProRule" id="PRU10141"/>
    </source>
</evidence>
<evidence type="ECO:0000256" key="16">
    <source>
        <dbReference type="ARBA" id="ARBA00023170"/>
    </source>
</evidence>
<evidence type="ECO:0000256" key="7">
    <source>
        <dbReference type="ARBA" id="ARBA00022679"/>
    </source>
</evidence>
<dbReference type="PANTHER" id="PTHR48055:SF46">
    <property type="entry name" value="LEUCINE-RICH REPEAT SERINE_THREONINE-PROTEIN KINASE 1"/>
    <property type="match status" value="1"/>
</dbReference>
<dbReference type="EC" id="2.7.11.1" evidence="2"/>
<keyword evidence="25" id="KW-1185">Reference proteome</keyword>
<feature type="binding site" evidence="20">
    <location>
        <position position="149"/>
    </location>
    <ligand>
        <name>ATP</name>
        <dbReference type="ChEBI" id="CHEBI:30616"/>
    </ligand>
</feature>
<evidence type="ECO:0000256" key="11">
    <source>
        <dbReference type="ARBA" id="ARBA00022741"/>
    </source>
</evidence>
<dbReference type="Gene3D" id="1.10.510.10">
    <property type="entry name" value="Transferase(Phosphotransferase) domain 1"/>
    <property type="match status" value="1"/>
</dbReference>
<keyword evidence="5" id="KW-0597">Phosphoprotein</keyword>
<comment type="catalytic activity">
    <reaction evidence="18">
        <text>L-threonyl-[protein] + ATP = O-phospho-L-threonyl-[protein] + ADP + H(+)</text>
        <dbReference type="Rhea" id="RHEA:46608"/>
        <dbReference type="Rhea" id="RHEA-COMP:11060"/>
        <dbReference type="Rhea" id="RHEA-COMP:11605"/>
        <dbReference type="ChEBI" id="CHEBI:15378"/>
        <dbReference type="ChEBI" id="CHEBI:30013"/>
        <dbReference type="ChEBI" id="CHEBI:30616"/>
        <dbReference type="ChEBI" id="CHEBI:61977"/>
        <dbReference type="ChEBI" id="CHEBI:456216"/>
        <dbReference type="EC" id="2.7.11.1"/>
    </reaction>
</comment>
<evidence type="ECO:0000259" key="23">
    <source>
        <dbReference type="PROSITE" id="PS50011"/>
    </source>
</evidence>
<dbReference type="InterPro" id="IPR051564">
    <property type="entry name" value="LRR_receptor-like_kinase"/>
</dbReference>
<keyword evidence="17" id="KW-0325">Glycoprotein</keyword>
<accession>A0AAV0GN79</accession>
<comment type="similarity">
    <text evidence="21">Belongs to the protein kinase superfamily.</text>
</comment>
<dbReference type="Pfam" id="PF00069">
    <property type="entry name" value="Pkinase"/>
    <property type="match status" value="1"/>
</dbReference>
<evidence type="ECO:0000256" key="12">
    <source>
        <dbReference type="ARBA" id="ARBA00022777"/>
    </source>
</evidence>
<evidence type="ECO:0000256" key="2">
    <source>
        <dbReference type="ARBA" id="ARBA00012513"/>
    </source>
</evidence>
<name>A0AAV0GN79_9ROSI</name>
<organism evidence="24 25">
    <name type="scientific">Linum tenue</name>
    <dbReference type="NCBI Taxonomy" id="586396"/>
    <lineage>
        <taxon>Eukaryota</taxon>
        <taxon>Viridiplantae</taxon>
        <taxon>Streptophyta</taxon>
        <taxon>Embryophyta</taxon>
        <taxon>Tracheophyta</taxon>
        <taxon>Spermatophyta</taxon>
        <taxon>Magnoliopsida</taxon>
        <taxon>eudicotyledons</taxon>
        <taxon>Gunneridae</taxon>
        <taxon>Pentapetalae</taxon>
        <taxon>rosids</taxon>
        <taxon>fabids</taxon>
        <taxon>Malpighiales</taxon>
        <taxon>Linaceae</taxon>
        <taxon>Linum</taxon>
    </lineage>
</organism>
<comment type="subcellular location">
    <subcellularLocation>
        <location evidence="1">Cell membrane</location>
        <topology evidence="1">Single-pass type I membrane protein</topology>
    </subcellularLocation>
</comment>
<keyword evidence="6" id="KW-0433">Leucine-rich repeat</keyword>
<evidence type="ECO:0000313" key="24">
    <source>
        <dbReference type="EMBL" id="CAI0374430.1"/>
    </source>
</evidence>
<dbReference type="FunFam" id="1.10.510.10:FF:000358">
    <property type="entry name" value="Putative leucine-rich repeat receptor-like serine/threonine-protein kinase"/>
    <property type="match status" value="1"/>
</dbReference>
<evidence type="ECO:0000256" key="15">
    <source>
        <dbReference type="ARBA" id="ARBA00023136"/>
    </source>
</evidence>
<dbReference type="Proteomes" id="UP001154282">
    <property type="component" value="Unassembled WGS sequence"/>
</dbReference>
<evidence type="ECO:0000256" key="9">
    <source>
        <dbReference type="ARBA" id="ARBA00022729"/>
    </source>
</evidence>
<protein>
    <recommendedName>
        <fullName evidence="2">non-specific serine/threonine protein kinase</fullName>
        <ecNumber evidence="2">2.7.11.1</ecNumber>
    </recommendedName>
</protein>
<dbReference type="Gene3D" id="3.30.200.20">
    <property type="entry name" value="Phosphorylase Kinase, domain 1"/>
    <property type="match status" value="1"/>
</dbReference>
<dbReference type="PROSITE" id="PS50011">
    <property type="entry name" value="PROTEIN_KINASE_DOM"/>
    <property type="match status" value="1"/>
</dbReference>
<keyword evidence="9" id="KW-0732">Signal</keyword>
<evidence type="ECO:0000256" key="10">
    <source>
        <dbReference type="ARBA" id="ARBA00022737"/>
    </source>
</evidence>
<comment type="catalytic activity">
    <reaction evidence="19">
        <text>L-seryl-[protein] + ATP = O-phospho-L-seryl-[protein] + ADP + H(+)</text>
        <dbReference type="Rhea" id="RHEA:17989"/>
        <dbReference type="Rhea" id="RHEA-COMP:9863"/>
        <dbReference type="Rhea" id="RHEA-COMP:11604"/>
        <dbReference type="ChEBI" id="CHEBI:15378"/>
        <dbReference type="ChEBI" id="CHEBI:29999"/>
        <dbReference type="ChEBI" id="CHEBI:30616"/>
        <dbReference type="ChEBI" id="CHEBI:83421"/>
        <dbReference type="ChEBI" id="CHEBI:456216"/>
        <dbReference type="EC" id="2.7.11.1"/>
    </reaction>
</comment>
<evidence type="ECO:0000256" key="4">
    <source>
        <dbReference type="ARBA" id="ARBA00022527"/>
    </source>
</evidence>
<evidence type="ECO:0000313" key="25">
    <source>
        <dbReference type="Proteomes" id="UP001154282"/>
    </source>
</evidence>
<dbReference type="PROSITE" id="PS00107">
    <property type="entry name" value="PROTEIN_KINASE_ATP"/>
    <property type="match status" value="1"/>
</dbReference>
<dbReference type="FunFam" id="3.30.200.20:FF:000260">
    <property type="entry name" value="LRR receptor-like serine/threonine-protein kinase RPK2"/>
    <property type="match status" value="1"/>
</dbReference>
<keyword evidence="8 22" id="KW-0812">Transmembrane</keyword>
<evidence type="ECO:0000256" key="8">
    <source>
        <dbReference type="ARBA" id="ARBA00022692"/>
    </source>
</evidence>